<dbReference type="InterPro" id="IPR003313">
    <property type="entry name" value="AraC-bd"/>
</dbReference>
<dbReference type="Gene3D" id="2.60.120.10">
    <property type="entry name" value="Jelly Rolls"/>
    <property type="match status" value="1"/>
</dbReference>
<dbReference type="InterPro" id="IPR018060">
    <property type="entry name" value="HTH_AraC"/>
</dbReference>
<proteinExistence type="predicted"/>
<dbReference type="Gene3D" id="1.10.10.60">
    <property type="entry name" value="Homeodomain-like"/>
    <property type="match status" value="2"/>
</dbReference>
<gene>
    <name evidence="5" type="ORF">SAMN02745136_01481</name>
</gene>
<dbReference type="PROSITE" id="PS01124">
    <property type="entry name" value="HTH_ARAC_FAMILY_2"/>
    <property type="match status" value="1"/>
</dbReference>
<dbReference type="SMART" id="SM00342">
    <property type="entry name" value="HTH_ARAC"/>
    <property type="match status" value="1"/>
</dbReference>
<dbReference type="AlphaFoldDB" id="A0A1M6NW36"/>
<evidence type="ECO:0000313" key="5">
    <source>
        <dbReference type="EMBL" id="SHJ99893.1"/>
    </source>
</evidence>
<evidence type="ECO:0000256" key="1">
    <source>
        <dbReference type="ARBA" id="ARBA00023015"/>
    </source>
</evidence>
<organism evidence="5 6">
    <name type="scientific">Anaerocolumna jejuensis DSM 15929</name>
    <dbReference type="NCBI Taxonomy" id="1121322"/>
    <lineage>
        <taxon>Bacteria</taxon>
        <taxon>Bacillati</taxon>
        <taxon>Bacillota</taxon>
        <taxon>Clostridia</taxon>
        <taxon>Lachnospirales</taxon>
        <taxon>Lachnospiraceae</taxon>
        <taxon>Anaerocolumna</taxon>
    </lineage>
</organism>
<evidence type="ECO:0000313" key="6">
    <source>
        <dbReference type="Proteomes" id="UP000184386"/>
    </source>
</evidence>
<sequence length="291" mass="34189">MIKSHIYLTRQKMLSSDYEIYYYSDTELEKVNLHHHDFYECYLFLYGDVSYIIEGRDYTLRPGDIILINTKELHQPIIHSKAVSYDRIVLWLNKAFLHGLSSESLDLSSCFEANEKGNVIRTNVDNQQNIKTLLYKLLQMEVYGGLGRELLYKAYITELLVLLNTLVFKSSTQLDIEIKKSNLIEDIIVYINQHLEEDIRIEDLSELFYISKFHLLREFKKFTGTTIHKFIIQKKLILSKELILAGNPITSVYSQCGFGDYSNFFRAFKNEYGVTPKQFYTMMITPCEIQE</sequence>
<keyword evidence="6" id="KW-1185">Reference proteome</keyword>
<feature type="domain" description="HTH araC/xylS-type" evidence="4">
    <location>
        <begin position="185"/>
        <end position="282"/>
    </location>
</feature>
<dbReference type="PANTHER" id="PTHR43280:SF34">
    <property type="entry name" value="ARAC-FAMILY TRANSCRIPTIONAL REGULATOR"/>
    <property type="match status" value="1"/>
</dbReference>
<keyword evidence="2" id="KW-0238">DNA-binding</keyword>
<keyword evidence="3" id="KW-0804">Transcription</keyword>
<accession>A0A1M6NW36</accession>
<dbReference type="Pfam" id="PF12833">
    <property type="entry name" value="HTH_18"/>
    <property type="match status" value="1"/>
</dbReference>
<evidence type="ECO:0000256" key="3">
    <source>
        <dbReference type="ARBA" id="ARBA00023163"/>
    </source>
</evidence>
<dbReference type="GO" id="GO:0043565">
    <property type="term" value="F:sequence-specific DNA binding"/>
    <property type="evidence" value="ECO:0007669"/>
    <property type="project" value="InterPro"/>
</dbReference>
<dbReference type="STRING" id="1121322.SAMN02745136_01481"/>
<dbReference type="InterPro" id="IPR014710">
    <property type="entry name" value="RmlC-like_jellyroll"/>
</dbReference>
<dbReference type="EMBL" id="FRAC01000008">
    <property type="protein sequence ID" value="SHJ99893.1"/>
    <property type="molecule type" value="Genomic_DNA"/>
</dbReference>
<dbReference type="GO" id="GO:0003700">
    <property type="term" value="F:DNA-binding transcription factor activity"/>
    <property type="evidence" value="ECO:0007669"/>
    <property type="project" value="InterPro"/>
</dbReference>
<evidence type="ECO:0000256" key="2">
    <source>
        <dbReference type="ARBA" id="ARBA00023125"/>
    </source>
</evidence>
<dbReference type="SUPFAM" id="SSF46689">
    <property type="entry name" value="Homeodomain-like"/>
    <property type="match status" value="2"/>
</dbReference>
<dbReference type="InterPro" id="IPR037923">
    <property type="entry name" value="HTH-like"/>
</dbReference>
<protein>
    <submittedName>
        <fullName evidence="5">Transcriptional regulator, AraC family</fullName>
    </submittedName>
</protein>
<dbReference type="RefSeq" id="WP_073274358.1">
    <property type="nucleotide sequence ID" value="NZ_FRAC01000008.1"/>
</dbReference>
<dbReference type="Pfam" id="PF02311">
    <property type="entry name" value="AraC_binding"/>
    <property type="match status" value="1"/>
</dbReference>
<dbReference type="Proteomes" id="UP000184386">
    <property type="component" value="Unassembled WGS sequence"/>
</dbReference>
<name>A0A1M6NW36_9FIRM</name>
<keyword evidence="1" id="KW-0805">Transcription regulation</keyword>
<dbReference type="InterPro" id="IPR009057">
    <property type="entry name" value="Homeodomain-like_sf"/>
</dbReference>
<reference evidence="5 6" key="1">
    <citation type="submission" date="2016-11" db="EMBL/GenBank/DDBJ databases">
        <authorList>
            <person name="Jaros S."/>
            <person name="Januszkiewicz K."/>
            <person name="Wedrychowicz H."/>
        </authorList>
    </citation>
    <scope>NUCLEOTIDE SEQUENCE [LARGE SCALE GENOMIC DNA]</scope>
    <source>
        <strain evidence="5 6">DSM 15929</strain>
    </source>
</reference>
<dbReference type="SUPFAM" id="SSF51215">
    <property type="entry name" value="Regulatory protein AraC"/>
    <property type="match status" value="1"/>
</dbReference>
<evidence type="ECO:0000259" key="4">
    <source>
        <dbReference type="PROSITE" id="PS01124"/>
    </source>
</evidence>
<dbReference type="PANTHER" id="PTHR43280">
    <property type="entry name" value="ARAC-FAMILY TRANSCRIPTIONAL REGULATOR"/>
    <property type="match status" value="1"/>
</dbReference>